<sequence length="225" mass="25785">MLSTVGKSTPQSSGYFGRIWEAYDIDKIILVKKGSSKQAGSGKEGVYFFNTKPRVLKRSNREMDLRTEAIKSLPIWLPDLDIKHWGTESLSKIGSMLGIPLKTNQFTLEKMMLNYASLLIKMELEGPFPVYIDFINDNDVLVKFEWKPLQCSHCQMFGHDIVIYKKKEVIRQECRAIHRDALPEGITEEQFHDLDQPTAAIQRDDFTLNNSNKELRLTGAEAQND</sequence>
<accession>A0A9Q1Q6V0</accession>
<evidence type="ECO:0000313" key="1">
    <source>
        <dbReference type="EMBL" id="KAJ8431113.1"/>
    </source>
</evidence>
<organism evidence="1 2">
    <name type="scientific">Carnegiea gigantea</name>
    <dbReference type="NCBI Taxonomy" id="171969"/>
    <lineage>
        <taxon>Eukaryota</taxon>
        <taxon>Viridiplantae</taxon>
        <taxon>Streptophyta</taxon>
        <taxon>Embryophyta</taxon>
        <taxon>Tracheophyta</taxon>
        <taxon>Spermatophyta</taxon>
        <taxon>Magnoliopsida</taxon>
        <taxon>eudicotyledons</taxon>
        <taxon>Gunneridae</taxon>
        <taxon>Pentapetalae</taxon>
        <taxon>Caryophyllales</taxon>
        <taxon>Cactineae</taxon>
        <taxon>Cactaceae</taxon>
        <taxon>Cactoideae</taxon>
        <taxon>Echinocereeae</taxon>
        <taxon>Carnegiea</taxon>
    </lineage>
</organism>
<dbReference type="AlphaFoldDB" id="A0A9Q1Q6V0"/>
<keyword evidence="2" id="KW-1185">Reference proteome</keyword>
<proteinExistence type="predicted"/>
<dbReference type="EMBL" id="JAKOGI010000719">
    <property type="protein sequence ID" value="KAJ8431113.1"/>
    <property type="molecule type" value="Genomic_DNA"/>
</dbReference>
<protein>
    <submittedName>
        <fullName evidence="1">Uncharacterized protein</fullName>
    </submittedName>
</protein>
<dbReference type="Proteomes" id="UP001153076">
    <property type="component" value="Unassembled WGS sequence"/>
</dbReference>
<gene>
    <name evidence="1" type="ORF">Cgig2_015681</name>
</gene>
<dbReference type="PANTHER" id="PTHR33233:SF17">
    <property type="entry name" value="DUF4283 DOMAIN-CONTAINING PROTEIN"/>
    <property type="match status" value="1"/>
</dbReference>
<name>A0A9Q1Q6V0_9CARY</name>
<comment type="caution">
    <text evidence="1">The sequence shown here is derived from an EMBL/GenBank/DDBJ whole genome shotgun (WGS) entry which is preliminary data.</text>
</comment>
<dbReference type="OrthoDB" id="425619at2759"/>
<dbReference type="PANTHER" id="PTHR33233">
    <property type="entry name" value="ENDONUCLEASE/EXONUCLEASE/PHOSPHATASE"/>
    <property type="match status" value="1"/>
</dbReference>
<reference evidence="1" key="1">
    <citation type="submission" date="2022-04" db="EMBL/GenBank/DDBJ databases">
        <title>Carnegiea gigantea Genome sequencing and assembly v2.</title>
        <authorList>
            <person name="Copetti D."/>
            <person name="Sanderson M.J."/>
            <person name="Burquez A."/>
            <person name="Wojciechowski M.F."/>
        </authorList>
    </citation>
    <scope>NUCLEOTIDE SEQUENCE</scope>
    <source>
        <strain evidence="1">SGP5-SGP5p</strain>
        <tissue evidence="1">Aerial part</tissue>
    </source>
</reference>
<evidence type="ECO:0000313" key="2">
    <source>
        <dbReference type="Proteomes" id="UP001153076"/>
    </source>
</evidence>